<comment type="subcellular location">
    <subcellularLocation>
        <location evidence="1">Membrane</location>
        <topology evidence="1">Multi-pass membrane protein</topology>
    </subcellularLocation>
</comment>
<feature type="transmembrane region" description="Helical" evidence="5">
    <location>
        <begin position="77"/>
        <end position="99"/>
    </location>
</feature>
<reference evidence="7" key="1">
    <citation type="submission" date="2017-10" db="EMBL/GenBank/DDBJ databases">
        <title>Rapid genome shrinkage in a self-fertile nematode reveals novel sperm competition proteins.</title>
        <authorList>
            <person name="Yin D."/>
            <person name="Schwarz E.M."/>
            <person name="Thomas C.G."/>
            <person name="Felde R.L."/>
            <person name="Korf I.F."/>
            <person name="Cutter A.D."/>
            <person name="Schartner C.M."/>
            <person name="Ralston E.J."/>
            <person name="Meyer B.J."/>
            <person name="Haag E.S."/>
        </authorList>
    </citation>
    <scope>NUCLEOTIDE SEQUENCE [LARGE SCALE GENOMIC DNA]</scope>
    <source>
        <strain evidence="7">JU1422</strain>
    </source>
</reference>
<evidence type="ECO:0000313" key="7">
    <source>
        <dbReference type="Proteomes" id="UP000230233"/>
    </source>
</evidence>
<feature type="transmembrane region" description="Helical" evidence="5">
    <location>
        <begin position="7"/>
        <end position="25"/>
    </location>
</feature>
<accession>A0A2G5U9B2</accession>
<proteinExistence type="predicted"/>
<evidence type="ECO:0000256" key="3">
    <source>
        <dbReference type="ARBA" id="ARBA00022989"/>
    </source>
</evidence>
<evidence type="ECO:0000256" key="5">
    <source>
        <dbReference type="SAM" id="Phobius"/>
    </source>
</evidence>
<evidence type="ECO:0000313" key="6">
    <source>
        <dbReference type="EMBL" id="PIC36109.1"/>
    </source>
</evidence>
<keyword evidence="2 5" id="KW-0812">Transmembrane</keyword>
<sequence length="141" mass="15940">MFQAFEVISTAFVVLSISALILGSIPEFQVPQKSEDGKLVYATSTYPTYPNGGGQAIESRTVVRDVADNSLDFARQILNVIDLLSIAPFYFELLLWICGISGENVRKVRWAFLTVRLLRVLVSSELPNWVYAHQVRFFELH</sequence>
<dbReference type="EMBL" id="PDUG01000004">
    <property type="protein sequence ID" value="PIC36109.1"/>
    <property type="molecule type" value="Genomic_DNA"/>
</dbReference>
<dbReference type="InterPro" id="IPR027359">
    <property type="entry name" value="Volt_channel_dom_sf"/>
</dbReference>
<dbReference type="Proteomes" id="UP000230233">
    <property type="component" value="Chromosome IV"/>
</dbReference>
<organism evidence="6 7">
    <name type="scientific">Caenorhabditis nigoni</name>
    <dbReference type="NCBI Taxonomy" id="1611254"/>
    <lineage>
        <taxon>Eukaryota</taxon>
        <taxon>Metazoa</taxon>
        <taxon>Ecdysozoa</taxon>
        <taxon>Nematoda</taxon>
        <taxon>Chromadorea</taxon>
        <taxon>Rhabditida</taxon>
        <taxon>Rhabditina</taxon>
        <taxon>Rhabditomorpha</taxon>
        <taxon>Rhabditoidea</taxon>
        <taxon>Rhabditidae</taxon>
        <taxon>Peloderinae</taxon>
        <taxon>Caenorhabditis</taxon>
    </lineage>
</organism>
<name>A0A2G5U9B2_9PELO</name>
<evidence type="ECO:0000256" key="1">
    <source>
        <dbReference type="ARBA" id="ARBA00004141"/>
    </source>
</evidence>
<evidence type="ECO:0000256" key="4">
    <source>
        <dbReference type="ARBA" id="ARBA00023136"/>
    </source>
</evidence>
<keyword evidence="7" id="KW-1185">Reference proteome</keyword>
<dbReference type="GO" id="GO:0016020">
    <property type="term" value="C:membrane"/>
    <property type="evidence" value="ECO:0007669"/>
    <property type="project" value="UniProtKB-SubCell"/>
</dbReference>
<comment type="caution">
    <text evidence="6">The sequence shown here is derived from an EMBL/GenBank/DDBJ whole genome shotgun (WGS) entry which is preliminary data.</text>
</comment>
<evidence type="ECO:0000256" key="2">
    <source>
        <dbReference type="ARBA" id="ARBA00022692"/>
    </source>
</evidence>
<dbReference type="STRING" id="1611254.A0A2G5U9B2"/>
<keyword evidence="4 5" id="KW-0472">Membrane</keyword>
<dbReference type="Gene3D" id="1.20.120.350">
    <property type="entry name" value="Voltage-gated potassium channels. Chain C"/>
    <property type="match status" value="1"/>
</dbReference>
<dbReference type="AlphaFoldDB" id="A0A2G5U9B2"/>
<protein>
    <submittedName>
        <fullName evidence="6">Uncharacterized protein</fullName>
    </submittedName>
</protein>
<gene>
    <name evidence="6" type="primary">Cnig_chr_IV.g15224</name>
    <name evidence="6" type="ORF">B9Z55_015224</name>
</gene>
<keyword evidence="3 5" id="KW-1133">Transmembrane helix</keyword>